<keyword evidence="2" id="KW-1133">Transmembrane helix</keyword>
<dbReference type="Proteomes" id="UP000298663">
    <property type="component" value="Unassembled WGS sequence"/>
</dbReference>
<feature type="transmembrane region" description="Helical" evidence="2">
    <location>
        <begin position="47"/>
        <end position="68"/>
    </location>
</feature>
<feature type="region of interest" description="Disordered" evidence="1">
    <location>
        <begin position="69"/>
        <end position="88"/>
    </location>
</feature>
<reference evidence="3 4" key="1">
    <citation type="journal article" date="2015" name="Genome Biol.">
        <title>Comparative genomics of Steinernema reveals deeply conserved gene regulatory networks.</title>
        <authorList>
            <person name="Dillman A.R."/>
            <person name="Macchietto M."/>
            <person name="Porter C.F."/>
            <person name="Rogers A."/>
            <person name="Williams B."/>
            <person name="Antoshechkin I."/>
            <person name="Lee M.M."/>
            <person name="Goodwin Z."/>
            <person name="Lu X."/>
            <person name="Lewis E.E."/>
            <person name="Goodrich-Blair H."/>
            <person name="Stock S.P."/>
            <person name="Adams B.J."/>
            <person name="Sternberg P.W."/>
            <person name="Mortazavi A."/>
        </authorList>
    </citation>
    <scope>NUCLEOTIDE SEQUENCE [LARGE SCALE GENOMIC DNA]</scope>
    <source>
        <strain evidence="3 4">ALL</strain>
    </source>
</reference>
<evidence type="ECO:0000256" key="1">
    <source>
        <dbReference type="SAM" id="MobiDB-lite"/>
    </source>
</evidence>
<evidence type="ECO:0000313" key="4">
    <source>
        <dbReference type="Proteomes" id="UP000298663"/>
    </source>
</evidence>
<organism evidence="3 4">
    <name type="scientific">Steinernema carpocapsae</name>
    <name type="common">Entomopathogenic nematode</name>
    <dbReference type="NCBI Taxonomy" id="34508"/>
    <lineage>
        <taxon>Eukaryota</taxon>
        <taxon>Metazoa</taxon>
        <taxon>Ecdysozoa</taxon>
        <taxon>Nematoda</taxon>
        <taxon>Chromadorea</taxon>
        <taxon>Rhabditida</taxon>
        <taxon>Tylenchina</taxon>
        <taxon>Panagrolaimomorpha</taxon>
        <taxon>Strongyloidoidea</taxon>
        <taxon>Steinernematidae</taxon>
        <taxon>Steinernema</taxon>
    </lineage>
</organism>
<evidence type="ECO:0000256" key="2">
    <source>
        <dbReference type="SAM" id="Phobius"/>
    </source>
</evidence>
<evidence type="ECO:0000313" key="3">
    <source>
        <dbReference type="EMBL" id="TKR73761.1"/>
    </source>
</evidence>
<dbReference type="OrthoDB" id="5917548at2759"/>
<dbReference type="EMBL" id="AZBU02000006">
    <property type="protein sequence ID" value="TKR73761.1"/>
    <property type="molecule type" value="Genomic_DNA"/>
</dbReference>
<reference evidence="3 4" key="2">
    <citation type="journal article" date="2019" name="G3 (Bethesda)">
        <title>Hybrid Assembly of the Genome of the Entomopathogenic Nematode Steinernema carpocapsae Identifies the X-Chromosome.</title>
        <authorList>
            <person name="Serra L."/>
            <person name="Macchietto M."/>
            <person name="Macias-Munoz A."/>
            <person name="McGill C.J."/>
            <person name="Rodriguez I.M."/>
            <person name="Rodriguez B."/>
            <person name="Murad R."/>
            <person name="Mortazavi A."/>
        </authorList>
    </citation>
    <scope>NUCLEOTIDE SEQUENCE [LARGE SCALE GENOMIC DNA]</scope>
    <source>
        <strain evidence="3 4">ALL</strain>
    </source>
</reference>
<comment type="caution">
    <text evidence="3">The sequence shown here is derived from an EMBL/GenBank/DDBJ whole genome shotgun (WGS) entry which is preliminary data.</text>
</comment>
<sequence length="88" mass="9920">MSKVLFVIRQEPTLKEVLETVRCLARRPTVKKLTIHMEQKAQVSSNLILAVKLYGCTMALVCVMPLTADSLGRRPNQSGLHRTEPTWS</sequence>
<name>A0A4U5MVB7_STECR</name>
<proteinExistence type="predicted"/>
<accession>A0A4U5MVB7</accession>
<keyword evidence="2" id="KW-0812">Transmembrane</keyword>
<keyword evidence="4" id="KW-1185">Reference proteome</keyword>
<dbReference type="AlphaFoldDB" id="A0A4U5MVB7"/>
<gene>
    <name evidence="3" type="ORF">L596_021036</name>
</gene>
<keyword evidence="2" id="KW-0472">Membrane</keyword>
<protein>
    <submittedName>
        <fullName evidence="3">Uncharacterized protein</fullName>
    </submittedName>
</protein>